<dbReference type="RefSeq" id="WP_038080605.1">
    <property type="nucleotide sequence ID" value="NZ_JHEG04000001.1"/>
</dbReference>
<gene>
    <name evidence="3" type="ORF">DA73_0205520</name>
    <name evidence="2" type="ORF">DA73_0400023700</name>
</gene>
<dbReference type="STRING" id="1479485.DA73_0205520"/>
<dbReference type="PANTHER" id="PTHR48079:SF6">
    <property type="entry name" value="NAD(P)-BINDING DOMAIN-CONTAINING PROTEIN-RELATED"/>
    <property type="match status" value="1"/>
</dbReference>
<dbReference type="EMBL" id="JHEG02000019">
    <property type="protein sequence ID" value="KIE12926.1"/>
    <property type="molecule type" value="Genomic_DNA"/>
</dbReference>
<dbReference type="EMBL" id="JHEG04000001">
    <property type="protein sequence ID" value="KAF3888159.1"/>
    <property type="molecule type" value="Genomic_DNA"/>
</dbReference>
<organism evidence="3">
    <name type="scientific">Tolypothrix bouteillei VB521301</name>
    <dbReference type="NCBI Taxonomy" id="1479485"/>
    <lineage>
        <taxon>Bacteria</taxon>
        <taxon>Bacillati</taxon>
        <taxon>Cyanobacteriota</taxon>
        <taxon>Cyanophyceae</taxon>
        <taxon>Nostocales</taxon>
        <taxon>Tolypothrichaceae</taxon>
        <taxon>Tolypothrix</taxon>
    </lineage>
</organism>
<dbReference type="InterPro" id="IPR001509">
    <property type="entry name" value="Epimerase_deHydtase"/>
</dbReference>
<dbReference type="GO" id="GO:0005737">
    <property type="term" value="C:cytoplasm"/>
    <property type="evidence" value="ECO:0007669"/>
    <property type="project" value="TreeGrafter"/>
</dbReference>
<reference evidence="3" key="1">
    <citation type="journal article" date="2015" name="Genome Announc.">
        <title>Draft Genome Sequence of Tolypothrix boutellei Strain VB521301.</title>
        <authorList>
            <person name="Chandrababunaidu M.M."/>
            <person name="Singh D."/>
            <person name="Sen D."/>
            <person name="Bhan S."/>
            <person name="Das S."/>
            <person name="Gupta A."/>
            <person name="Adhikary S.P."/>
            <person name="Tripathy S."/>
        </authorList>
    </citation>
    <scope>NUCLEOTIDE SEQUENCE</scope>
    <source>
        <strain evidence="3">VB521301</strain>
    </source>
</reference>
<sequence length="295" mass="31512">MNVLVTGGTGYIGSAIVNALQSAGHEVTGLVRSNASAQKLESLGVRHLYGDLMQPETLVQAARQVDAVIHAASTGDEQMASTEQLAVETFLKALDGTGKTFIYTTGTWLLGNTGDRIANEETPLNPTPLIAWRSQLESRVLAARENQIRTIVIRPALVYGRGGGIVAMLVQAGRQYGVVQFVGTGENRWTLVHVDDLARCYVLALEKATAGSLFIAADDQVMTLREIAEAASYAAGIPGQIQSWVLEEARNAMGTFADALALDQWVSGAKARNLLGWKPQTQSLLDELKGGSYVG</sequence>
<evidence type="ECO:0000313" key="2">
    <source>
        <dbReference type="EMBL" id="KAF3888159.1"/>
    </source>
</evidence>
<name>A0A0C1NJC7_9CYAN</name>
<dbReference type="Pfam" id="PF01370">
    <property type="entry name" value="Epimerase"/>
    <property type="match status" value="1"/>
</dbReference>
<accession>A0A0C1NJC7</accession>
<dbReference type="OrthoDB" id="9807212at2"/>
<dbReference type="Proteomes" id="UP000029738">
    <property type="component" value="Unassembled WGS sequence"/>
</dbReference>
<keyword evidence="4" id="KW-1185">Reference proteome</keyword>
<protein>
    <submittedName>
        <fullName evidence="3">NAD-dependent epimerase/dehydratase</fullName>
    </submittedName>
    <submittedName>
        <fullName evidence="2">SDR family oxidoreductase</fullName>
    </submittedName>
</protein>
<comment type="caution">
    <text evidence="3">The sequence shown here is derived from an EMBL/GenBank/DDBJ whole genome shotgun (WGS) entry which is preliminary data.</text>
</comment>
<dbReference type="CDD" id="cd05262">
    <property type="entry name" value="SDR_a7"/>
    <property type="match status" value="1"/>
</dbReference>
<dbReference type="Gene3D" id="3.40.50.720">
    <property type="entry name" value="NAD(P)-binding Rossmann-like Domain"/>
    <property type="match status" value="1"/>
</dbReference>
<evidence type="ECO:0000313" key="4">
    <source>
        <dbReference type="Proteomes" id="UP000029738"/>
    </source>
</evidence>
<dbReference type="GO" id="GO:0004029">
    <property type="term" value="F:aldehyde dehydrogenase (NAD+) activity"/>
    <property type="evidence" value="ECO:0007669"/>
    <property type="project" value="TreeGrafter"/>
</dbReference>
<dbReference type="AlphaFoldDB" id="A0A0C1NJC7"/>
<dbReference type="InterPro" id="IPR036291">
    <property type="entry name" value="NAD(P)-bd_dom_sf"/>
</dbReference>
<reference evidence="2" key="2">
    <citation type="submission" date="2019-11" db="EMBL/GenBank/DDBJ databases">
        <title>Improved Assembly of Tolypothrix boutellei genome.</title>
        <authorList>
            <person name="Sarangi A.N."/>
            <person name="Mukherjee M."/>
            <person name="Ghosh S."/>
            <person name="Singh D."/>
            <person name="Das A."/>
            <person name="Kant S."/>
            <person name="Prusty A."/>
            <person name="Tripathy S."/>
        </authorList>
    </citation>
    <scope>NUCLEOTIDE SEQUENCE</scope>
    <source>
        <strain evidence="2">VB521301</strain>
    </source>
</reference>
<evidence type="ECO:0000259" key="1">
    <source>
        <dbReference type="Pfam" id="PF01370"/>
    </source>
</evidence>
<dbReference type="InterPro" id="IPR051783">
    <property type="entry name" value="NAD(P)-dependent_oxidoreduct"/>
</dbReference>
<dbReference type="SUPFAM" id="SSF51735">
    <property type="entry name" value="NAD(P)-binding Rossmann-fold domains"/>
    <property type="match status" value="1"/>
</dbReference>
<proteinExistence type="predicted"/>
<evidence type="ECO:0000313" key="3">
    <source>
        <dbReference type="EMBL" id="KIE12926.1"/>
    </source>
</evidence>
<dbReference type="PANTHER" id="PTHR48079">
    <property type="entry name" value="PROTEIN YEEZ"/>
    <property type="match status" value="1"/>
</dbReference>
<feature type="domain" description="NAD-dependent epimerase/dehydratase" evidence="1">
    <location>
        <begin position="3"/>
        <end position="210"/>
    </location>
</feature>